<dbReference type="InterPro" id="IPR028565">
    <property type="entry name" value="MHD"/>
</dbReference>
<dbReference type="Gene3D" id="2.60.40.1170">
    <property type="entry name" value="Mu homology domain, subdomain B"/>
    <property type="match status" value="2"/>
</dbReference>
<comment type="subcellular location">
    <subcellularLocation>
        <location evidence="1">Endomembrane system</location>
    </subcellularLocation>
</comment>
<evidence type="ECO:0000256" key="2">
    <source>
        <dbReference type="ARBA" id="ARBA00022448"/>
    </source>
</evidence>
<evidence type="ECO:0000256" key="1">
    <source>
        <dbReference type="ARBA" id="ARBA00004308"/>
    </source>
</evidence>
<reference evidence="6" key="1">
    <citation type="submission" date="2015-07" db="EMBL/GenBank/DDBJ databases">
        <title>Adaptation to a free-living lifestyle via gene acquisitions in the diplomonad Trepomonas sp. PC1.</title>
        <authorList>
            <person name="Xu F."/>
            <person name="Jerlstrom-Hultqvist J."/>
            <person name="Kolisko M."/>
            <person name="Simpson A.G.B."/>
            <person name="Roger A.J."/>
            <person name="Svard S.G."/>
            <person name="Andersson J.O."/>
        </authorList>
    </citation>
    <scope>NUCLEOTIDE SEQUENCE</scope>
    <source>
        <strain evidence="6">PC1</strain>
    </source>
</reference>
<dbReference type="PIRSF" id="PIRSF005992">
    <property type="entry name" value="Clathrin_mu"/>
    <property type="match status" value="1"/>
</dbReference>
<dbReference type="PRINTS" id="PR00314">
    <property type="entry name" value="CLATHRINADPT"/>
</dbReference>
<dbReference type="InterPro" id="IPR001392">
    <property type="entry name" value="Clathrin_mu"/>
</dbReference>
<dbReference type="PANTHER" id="PTHR10529">
    <property type="entry name" value="AP COMPLEX SUBUNIT MU"/>
    <property type="match status" value="1"/>
</dbReference>
<proteinExistence type="predicted"/>
<dbReference type="GO" id="GO:0016192">
    <property type="term" value="P:vesicle-mediated transport"/>
    <property type="evidence" value="ECO:0007669"/>
    <property type="project" value="InterPro"/>
</dbReference>
<dbReference type="Pfam" id="PF00928">
    <property type="entry name" value="Adap_comp_sub"/>
    <property type="match status" value="1"/>
</dbReference>
<dbReference type="CDD" id="cd09250">
    <property type="entry name" value="AP-1_Mu1_Cterm"/>
    <property type="match status" value="1"/>
</dbReference>
<protein>
    <submittedName>
        <fullName evidence="6">Adaptin</fullName>
    </submittedName>
</protein>
<sequence length="446" mass="50729">SVFIMNAKGQPVAVREYRADLTRGFMTEYAEKAIHQEDADYAFVAPVFEQSGMIFAHIEHHQLHYVAVTTQDANAFVMIEYLNQLAKVFDSYFEKATEEALQDNITIVYELLDETIDYGYPQTMEPDVLKSFIQQRSIMDSLIEKMTAKKQAQVVQAPPAVTGLVSWRKEGIKYRKNEAYLDVVENLDLTMTSEGKVLSSTVKGAFKCKSSLSGMPNLKLGLNDKVRFDAAFGTAQNFDETNQQAHKKDDNIDLEDVKLHQCVKLNQFERDKTISFIPPDGSFDLLSYRITQLNRRPTINCSVQETKTNNGFSYNVKIETNYKAKSMAREIVIQIPVPIDADTPEFRPSIGVAKYRPPLQCLEWTIKQMPGKQTATLFASFGLPTCRVMTEELSAYCKKPVTIKFDIPYYSLSGINVRYLKIHDKSGYEATPWVRYLASGTIIIRR</sequence>
<name>A0A146KI94_9EUKA</name>
<evidence type="ECO:0000256" key="3">
    <source>
        <dbReference type="ARBA" id="ARBA00022927"/>
    </source>
</evidence>
<dbReference type="PROSITE" id="PS00990">
    <property type="entry name" value="CLAT_ADAPTOR_M_1"/>
    <property type="match status" value="1"/>
</dbReference>
<feature type="domain" description="MHD" evidence="5">
    <location>
        <begin position="176"/>
        <end position="446"/>
    </location>
</feature>
<keyword evidence="4" id="KW-0472">Membrane</keyword>
<dbReference type="InterPro" id="IPR018240">
    <property type="entry name" value="Clathrin_mu_CS"/>
</dbReference>
<dbReference type="GO" id="GO:0006886">
    <property type="term" value="P:intracellular protein transport"/>
    <property type="evidence" value="ECO:0007669"/>
    <property type="project" value="InterPro"/>
</dbReference>
<dbReference type="AlphaFoldDB" id="A0A146KI94"/>
<feature type="non-terminal residue" evidence="6">
    <location>
        <position position="1"/>
    </location>
</feature>
<dbReference type="PROSITE" id="PS00991">
    <property type="entry name" value="CLAT_ADAPTOR_M_2"/>
    <property type="match status" value="1"/>
</dbReference>
<dbReference type="InterPro" id="IPR050431">
    <property type="entry name" value="Adaptor_comp_med_subunit"/>
</dbReference>
<dbReference type="FunFam" id="3.30.450.60:FF:000002">
    <property type="entry name" value="AP-2 complex subunit mu, putative"/>
    <property type="match status" value="1"/>
</dbReference>
<dbReference type="GO" id="GO:0012505">
    <property type="term" value="C:endomembrane system"/>
    <property type="evidence" value="ECO:0007669"/>
    <property type="project" value="UniProtKB-SubCell"/>
</dbReference>
<organism evidence="6">
    <name type="scientific">Trepomonas sp. PC1</name>
    <dbReference type="NCBI Taxonomy" id="1076344"/>
    <lineage>
        <taxon>Eukaryota</taxon>
        <taxon>Metamonada</taxon>
        <taxon>Diplomonadida</taxon>
        <taxon>Hexamitidae</taxon>
        <taxon>Hexamitinae</taxon>
        <taxon>Trepomonas</taxon>
    </lineage>
</organism>
<evidence type="ECO:0000256" key="4">
    <source>
        <dbReference type="ARBA" id="ARBA00023136"/>
    </source>
</evidence>
<dbReference type="SUPFAM" id="SSF49447">
    <property type="entry name" value="Second domain of Mu2 adaptin subunit (ap50) of ap2 adaptor"/>
    <property type="match status" value="1"/>
</dbReference>
<dbReference type="InterPro" id="IPR011012">
    <property type="entry name" value="Longin-like_dom_sf"/>
</dbReference>
<evidence type="ECO:0000313" key="6">
    <source>
        <dbReference type="EMBL" id="JAP95156.1"/>
    </source>
</evidence>
<dbReference type="PROSITE" id="PS51072">
    <property type="entry name" value="MHD"/>
    <property type="match status" value="1"/>
</dbReference>
<dbReference type="EMBL" id="GDID01001450">
    <property type="protein sequence ID" value="JAP95156.1"/>
    <property type="molecule type" value="Transcribed_RNA"/>
</dbReference>
<keyword evidence="3" id="KW-0653">Protein transport</keyword>
<evidence type="ECO:0000259" key="5">
    <source>
        <dbReference type="PROSITE" id="PS51072"/>
    </source>
</evidence>
<dbReference type="SUPFAM" id="SSF64356">
    <property type="entry name" value="SNARE-like"/>
    <property type="match status" value="1"/>
</dbReference>
<keyword evidence="2" id="KW-0813">Transport</keyword>
<gene>
    <name evidence="6" type="ORF">TPC1_11944</name>
</gene>
<accession>A0A146KI94</accession>
<dbReference type="GO" id="GO:0030131">
    <property type="term" value="C:clathrin adaptor complex"/>
    <property type="evidence" value="ECO:0007669"/>
    <property type="project" value="InterPro"/>
</dbReference>
<dbReference type="Gene3D" id="3.30.450.60">
    <property type="match status" value="1"/>
</dbReference>
<dbReference type="InterPro" id="IPR036168">
    <property type="entry name" value="AP2_Mu_C_sf"/>
</dbReference>